<dbReference type="EMBL" id="JBJIAA010000005">
    <property type="protein sequence ID" value="MFL0250237.1"/>
    <property type="molecule type" value="Genomic_DNA"/>
</dbReference>
<keyword evidence="1" id="KW-0472">Membrane</keyword>
<dbReference type="Proteomes" id="UP001623592">
    <property type="component" value="Unassembled WGS sequence"/>
</dbReference>
<feature type="transmembrane region" description="Helical" evidence="1">
    <location>
        <begin position="240"/>
        <end position="272"/>
    </location>
</feature>
<comment type="caution">
    <text evidence="2">The sequence shown here is derived from an EMBL/GenBank/DDBJ whole genome shotgun (WGS) entry which is preliminary data.</text>
</comment>
<dbReference type="PROSITE" id="PS51257">
    <property type="entry name" value="PROKAR_LIPOPROTEIN"/>
    <property type="match status" value="1"/>
</dbReference>
<gene>
    <name evidence="2" type="ORF">ACJDT4_07355</name>
</gene>
<name>A0ABW8TET9_9CLOT</name>
<reference evidence="2 3" key="1">
    <citation type="submission" date="2024-11" db="EMBL/GenBank/DDBJ databases">
        <authorList>
            <person name="Heng Y.C."/>
            <person name="Lim A.C.H."/>
            <person name="Lee J.K.Y."/>
            <person name="Kittelmann S."/>
        </authorList>
    </citation>
    <scope>NUCLEOTIDE SEQUENCE [LARGE SCALE GENOMIC DNA]</scope>
    <source>
        <strain evidence="2 3">WILCCON 0114</strain>
    </source>
</reference>
<feature type="transmembrane region" description="Helical" evidence="1">
    <location>
        <begin position="389"/>
        <end position="408"/>
    </location>
</feature>
<organism evidence="2 3">
    <name type="scientific">Clostridium neuense</name>
    <dbReference type="NCBI Taxonomy" id="1728934"/>
    <lineage>
        <taxon>Bacteria</taxon>
        <taxon>Bacillati</taxon>
        <taxon>Bacillota</taxon>
        <taxon>Clostridia</taxon>
        <taxon>Eubacteriales</taxon>
        <taxon>Clostridiaceae</taxon>
        <taxon>Clostridium</taxon>
    </lineage>
</organism>
<sequence length="414" mass="46898">MQILKYELKKIFYRKSSIISLILLAACLVLMLFFSISDITYTDKNGNDIKGIQAIKPIKSAKMEWSGYLTIEKIGKVLKENESINSDSKYSGMKDDNIKLSNMQYSRKQGFEDIRDLINYSYGKPNSYDYNVIDKLNPKVADTFYLNRISQLKNFLSSSKASNLTKNEKEYLLTSEKTLTTPLKYSYADGFSKVFEESISVNFALAFVICILIAPVFSIEYQTGSDSILLSTEHGKKKGIVYKLIAGFLSTSLVYLIASALVYGFIFTIFGFNGWDCPIQTSMDGWKSFYHITNLQALCMVLLLGYLGCLFISALAMFLSSKVKSSFSTIIFLVLFIFIPSTVGKQMFKGSVWDKLLNLFPHQMILGWPLITSYTFYDVGKVITPFKLLPVLYGVLAIILLPLTYRSFKNHQVA</sequence>
<keyword evidence="1" id="KW-0812">Transmembrane</keyword>
<feature type="transmembrane region" description="Helical" evidence="1">
    <location>
        <begin position="12"/>
        <end position="36"/>
    </location>
</feature>
<evidence type="ECO:0000313" key="3">
    <source>
        <dbReference type="Proteomes" id="UP001623592"/>
    </source>
</evidence>
<keyword evidence="1" id="KW-1133">Transmembrane helix</keyword>
<dbReference type="PANTHER" id="PTHR37305">
    <property type="entry name" value="INTEGRAL MEMBRANE PROTEIN-RELATED"/>
    <property type="match status" value="1"/>
</dbReference>
<dbReference type="Pfam" id="PF12679">
    <property type="entry name" value="ABC2_membrane_2"/>
    <property type="match status" value="1"/>
</dbReference>
<feature type="transmembrane region" description="Helical" evidence="1">
    <location>
        <begin position="330"/>
        <end position="348"/>
    </location>
</feature>
<accession>A0ABW8TET9</accession>
<evidence type="ECO:0000313" key="2">
    <source>
        <dbReference type="EMBL" id="MFL0250237.1"/>
    </source>
</evidence>
<proteinExistence type="predicted"/>
<dbReference type="PANTHER" id="PTHR37305:SF1">
    <property type="entry name" value="MEMBRANE PROTEIN"/>
    <property type="match status" value="1"/>
</dbReference>
<feature type="transmembrane region" description="Helical" evidence="1">
    <location>
        <begin position="199"/>
        <end position="219"/>
    </location>
</feature>
<keyword evidence="3" id="KW-1185">Reference proteome</keyword>
<protein>
    <submittedName>
        <fullName evidence="2">ABC transporter permease subunit</fullName>
    </submittedName>
</protein>
<evidence type="ECO:0000256" key="1">
    <source>
        <dbReference type="SAM" id="Phobius"/>
    </source>
</evidence>
<dbReference type="RefSeq" id="WP_406786901.1">
    <property type="nucleotide sequence ID" value="NZ_JBJIAA010000005.1"/>
</dbReference>
<feature type="transmembrane region" description="Helical" evidence="1">
    <location>
        <begin position="292"/>
        <end position="318"/>
    </location>
</feature>